<proteinExistence type="predicted"/>
<keyword evidence="2" id="KW-1185">Reference proteome</keyword>
<accession>A0ABW6SIR4</accession>
<comment type="caution">
    <text evidence="1">The sequence shown here is derived from an EMBL/GenBank/DDBJ whole genome shotgun (WGS) entry which is preliminary data.</text>
</comment>
<protein>
    <recommendedName>
        <fullName evidence="3">TOMM peptide</fullName>
    </recommendedName>
</protein>
<reference evidence="1 2" key="1">
    <citation type="submission" date="2024-10" db="EMBL/GenBank/DDBJ databases">
        <title>The Natural Products Discovery Center: Release of the First 8490 Sequenced Strains for Exploring Actinobacteria Biosynthetic Diversity.</title>
        <authorList>
            <person name="Kalkreuter E."/>
            <person name="Kautsar S.A."/>
            <person name="Yang D."/>
            <person name="Bader C.D."/>
            <person name="Teijaro C.N."/>
            <person name="Fluegel L."/>
            <person name="Davis C.M."/>
            <person name="Simpson J.R."/>
            <person name="Lauterbach L."/>
            <person name="Steele A.D."/>
            <person name="Gui C."/>
            <person name="Meng S."/>
            <person name="Li G."/>
            <person name="Viehrig K."/>
            <person name="Ye F."/>
            <person name="Su P."/>
            <person name="Kiefer A.F."/>
            <person name="Nichols A."/>
            <person name="Cepeda A.J."/>
            <person name="Yan W."/>
            <person name="Fan B."/>
            <person name="Jiang Y."/>
            <person name="Adhikari A."/>
            <person name="Zheng C.-J."/>
            <person name="Schuster L."/>
            <person name="Cowan T.M."/>
            <person name="Smanski M.J."/>
            <person name="Chevrette M.G."/>
            <person name="De Carvalho L.P.S."/>
            <person name="Shen B."/>
        </authorList>
    </citation>
    <scope>NUCLEOTIDE SEQUENCE [LARGE SCALE GENOMIC DNA]</scope>
    <source>
        <strain evidence="1 2">NPDC002173</strain>
    </source>
</reference>
<dbReference type="EMBL" id="JBIASD010000002">
    <property type="protein sequence ID" value="MFF3664857.1"/>
    <property type="molecule type" value="Genomic_DNA"/>
</dbReference>
<dbReference type="Proteomes" id="UP001602013">
    <property type="component" value="Unassembled WGS sequence"/>
</dbReference>
<gene>
    <name evidence="1" type="ORF">ACFYXI_04615</name>
</gene>
<evidence type="ECO:0008006" key="3">
    <source>
        <dbReference type="Google" id="ProtNLM"/>
    </source>
</evidence>
<name>A0ABW6SIR4_9ACTN</name>
<evidence type="ECO:0000313" key="2">
    <source>
        <dbReference type="Proteomes" id="UP001602013"/>
    </source>
</evidence>
<organism evidence="1 2">
    <name type="scientific">Microtetraspora malaysiensis</name>
    <dbReference type="NCBI Taxonomy" id="161358"/>
    <lineage>
        <taxon>Bacteria</taxon>
        <taxon>Bacillati</taxon>
        <taxon>Actinomycetota</taxon>
        <taxon>Actinomycetes</taxon>
        <taxon>Streptosporangiales</taxon>
        <taxon>Streptosporangiaceae</taxon>
        <taxon>Microtetraspora</taxon>
    </lineage>
</organism>
<dbReference type="RefSeq" id="WP_387408894.1">
    <property type="nucleotide sequence ID" value="NZ_JBIASD010000002.1"/>
</dbReference>
<evidence type="ECO:0000313" key="1">
    <source>
        <dbReference type="EMBL" id="MFF3664857.1"/>
    </source>
</evidence>
<sequence length="98" mass="10474">MKVQRSPWTSAQRRRFGELTARVWCDPALRARYERDPVTVLGEFGLDLLQGGSAPAISPRPGDVSVETLSGLDDAVALPCLCLCGATLAAAPMESDQS</sequence>
<dbReference type="InterPro" id="IPR036648">
    <property type="entry name" value="CN_Hdrase_a/SCN_Hdrase_g_sf"/>
</dbReference>
<dbReference type="SUPFAM" id="SSF56209">
    <property type="entry name" value="Nitrile hydratase alpha chain"/>
    <property type="match status" value="1"/>
</dbReference>